<dbReference type="GO" id="GO:0007411">
    <property type="term" value="P:axon guidance"/>
    <property type="evidence" value="ECO:0007669"/>
    <property type="project" value="TreeGrafter"/>
</dbReference>
<dbReference type="GO" id="GO:0007156">
    <property type="term" value="P:homophilic cell adhesion via plasma membrane adhesion molecules"/>
    <property type="evidence" value="ECO:0007669"/>
    <property type="project" value="TreeGrafter"/>
</dbReference>
<dbReference type="GO" id="GO:0098632">
    <property type="term" value="F:cell-cell adhesion mediator activity"/>
    <property type="evidence" value="ECO:0007669"/>
    <property type="project" value="TreeGrafter"/>
</dbReference>
<dbReference type="InterPro" id="IPR003598">
    <property type="entry name" value="Ig_sub2"/>
</dbReference>
<feature type="domain" description="Ig-like" evidence="2">
    <location>
        <begin position="87"/>
        <end position="179"/>
    </location>
</feature>
<dbReference type="Proteomes" id="UP000762676">
    <property type="component" value="Unassembled WGS sequence"/>
</dbReference>
<evidence type="ECO:0000256" key="1">
    <source>
        <dbReference type="ARBA" id="ARBA00023319"/>
    </source>
</evidence>
<comment type="caution">
    <text evidence="3">The sequence shown here is derived from an EMBL/GenBank/DDBJ whole genome shotgun (WGS) entry which is preliminary data.</text>
</comment>
<accession>A0AAV4FR96</accession>
<dbReference type="GO" id="GO:0005886">
    <property type="term" value="C:plasma membrane"/>
    <property type="evidence" value="ECO:0007669"/>
    <property type="project" value="TreeGrafter"/>
</dbReference>
<keyword evidence="1" id="KW-0393">Immunoglobulin domain</keyword>
<dbReference type="PROSITE" id="PS50835">
    <property type="entry name" value="IG_LIKE"/>
    <property type="match status" value="1"/>
</dbReference>
<dbReference type="Pfam" id="PF13927">
    <property type="entry name" value="Ig_3"/>
    <property type="match status" value="1"/>
</dbReference>
<dbReference type="Gene3D" id="2.60.40.10">
    <property type="entry name" value="Immunoglobulins"/>
    <property type="match status" value="1"/>
</dbReference>
<dbReference type="SUPFAM" id="SSF48726">
    <property type="entry name" value="Immunoglobulin"/>
    <property type="match status" value="1"/>
</dbReference>
<sequence length="284" mass="32022">MEFTKENMRFYIFMRCKLGESAKLIYETLQVVCGDCACSYQTVRRWLVSAFVYTRFWITHKANLSKMESFKWKGQMKPLLIVLVLLPISVVSQACRPPSIVQEGRELTYFRRFSIVRIPCVATGNSTLHYHWTRDGESVELSNNMARDGAGTLRISLAHLSDQGYYQCSVTNECGTSLSGKTRLVMATNEPFTDWTSHVIEAEVGGSAVLTCNPPRSVPEPVFKWYVHRGSYGHSSVPLDDRITQDFLAGPGLHRPVEVMWSSPSDILVVEGKSAKMKCIFSGK</sequence>
<dbReference type="SMART" id="SM00408">
    <property type="entry name" value="IGc2"/>
    <property type="match status" value="1"/>
</dbReference>
<dbReference type="PANTHER" id="PTHR10075">
    <property type="entry name" value="BASIGIN RELATED"/>
    <property type="match status" value="1"/>
</dbReference>
<dbReference type="InterPro" id="IPR007110">
    <property type="entry name" value="Ig-like_dom"/>
</dbReference>
<dbReference type="InterPro" id="IPR036179">
    <property type="entry name" value="Ig-like_dom_sf"/>
</dbReference>
<evidence type="ECO:0000259" key="2">
    <source>
        <dbReference type="PROSITE" id="PS50835"/>
    </source>
</evidence>
<dbReference type="PANTHER" id="PTHR10075:SF100">
    <property type="entry name" value="FASCICLIN-2"/>
    <property type="match status" value="1"/>
</dbReference>
<evidence type="ECO:0000313" key="3">
    <source>
        <dbReference type="EMBL" id="GFR75634.1"/>
    </source>
</evidence>
<evidence type="ECO:0000313" key="4">
    <source>
        <dbReference type="Proteomes" id="UP000762676"/>
    </source>
</evidence>
<gene>
    <name evidence="3" type="ORF">ElyMa_000460000</name>
</gene>
<dbReference type="GO" id="GO:0070593">
    <property type="term" value="P:dendrite self-avoidance"/>
    <property type="evidence" value="ECO:0007669"/>
    <property type="project" value="TreeGrafter"/>
</dbReference>
<dbReference type="AlphaFoldDB" id="A0AAV4FR96"/>
<proteinExistence type="predicted"/>
<organism evidence="3 4">
    <name type="scientific">Elysia marginata</name>
    <dbReference type="NCBI Taxonomy" id="1093978"/>
    <lineage>
        <taxon>Eukaryota</taxon>
        <taxon>Metazoa</taxon>
        <taxon>Spiralia</taxon>
        <taxon>Lophotrochozoa</taxon>
        <taxon>Mollusca</taxon>
        <taxon>Gastropoda</taxon>
        <taxon>Heterobranchia</taxon>
        <taxon>Euthyneura</taxon>
        <taxon>Panpulmonata</taxon>
        <taxon>Sacoglossa</taxon>
        <taxon>Placobranchoidea</taxon>
        <taxon>Plakobranchidae</taxon>
        <taxon>Elysia</taxon>
    </lineage>
</organism>
<protein>
    <submittedName>
        <fullName evidence="3">Neural cell adhesion molecule L1</fullName>
    </submittedName>
</protein>
<dbReference type="EMBL" id="BMAT01000905">
    <property type="protein sequence ID" value="GFR75634.1"/>
    <property type="molecule type" value="Genomic_DNA"/>
</dbReference>
<dbReference type="InterPro" id="IPR013783">
    <property type="entry name" value="Ig-like_fold"/>
</dbReference>
<reference evidence="3 4" key="1">
    <citation type="journal article" date="2021" name="Elife">
        <title>Chloroplast acquisition without the gene transfer in kleptoplastic sea slugs, Plakobranchus ocellatus.</title>
        <authorList>
            <person name="Maeda T."/>
            <person name="Takahashi S."/>
            <person name="Yoshida T."/>
            <person name="Shimamura S."/>
            <person name="Takaki Y."/>
            <person name="Nagai Y."/>
            <person name="Toyoda A."/>
            <person name="Suzuki Y."/>
            <person name="Arimoto A."/>
            <person name="Ishii H."/>
            <person name="Satoh N."/>
            <person name="Nishiyama T."/>
            <person name="Hasebe M."/>
            <person name="Maruyama T."/>
            <person name="Minagawa J."/>
            <person name="Obokata J."/>
            <person name="Shigenobu S."/>
        </authorList>
    </citation>
    <scope>NUCLEOTIDE SEQUENCE [LARGE SCALE GENOMIC DNA]</scope>
</reference>
<dbReference type="GO" id="GO:0030424">
    <property type="term" value="C:axon"/>
    <property type="evidence" value="ECO:0007669"/>
    <property type="project" value="TreeGrafter"/>
</dbReference>
<name>A0AAV4FR96_9GAST</name>
<keyword evidence="4" id="KW-1185">Reference proteome</keyword>